<reference evidence="1" key="1">
    <citation type="submission" date="2021-03" db="EMBL/GenBank/DDBJ databases">
        <title>Genomic Encyclopedia of Type Strains, Phase IV (KMG-IV): sequencing the most valuable type-strain genomes for metagenomic binning, comparative biology and taxonomic classification.</title>
        <authorList>
            <person name="Goeker M."/>
        </authorList>
    </citation>
    <scope>NUCLEOTIDE SEQUENCE</scope>
    <source>
        <strain evidence="1">DSM 18131</strain>
    </source>
</reference>
<comment type="caution">
    <text evidence="1">The sequence shown here is derived from an EMBL/GenBank/DDBJ whole genome shotgun (WGS) entry which is preliminary data.</text>
</comment>
<gene>
    <name evidence="1" type="ORF">J2Z19_000089</name>
</gene>
<organism evidence="1 2">
    <name type="scientific">Ensifer adhaerens</name>
    <name type="common">Sinorhizobium morelense</name>
    <dbReference type="NCBI Taxonomy" id="106592"/>
    <lineage>
        <taxon>Bacteria</taxon>
        <taxon>Pseudomonadati</taxon>
        <taxon>Pseudomonadota</taxon>
        <taxon>Alphaproteobacteria</taxon>
        <taxon>Hyphomicrobiales</taxon>
        <taxon>Rhizobiaceae</taxon>
        <taxon>Sinorhizobium/Ensifer group</taxon>
        <taxon>Ensifer</taxon>
    </lineage>
</organism>
<keyword evidence="2" id="KW-1185">Reference proteome</keyword>
<sequence>MQARQPTTWEAAVLPRGASGLQARRRPCTGITMRLKSHIFVSALLRRAFALGGYAAVLRKGAEDAGAIFIRQRKRMGTETLFAPAPQNFFEDDADTGRKFETRLKDRDGDAVEDALAREIRFDPDCWIVEIELDDRADLFDVVPDEGKNLS</sequence>
<dbReference type="EMBL" id="JAGGJR010000001">
    <property type="protein sequence ID" value="MBP1870392.1"/>
    <property type="molecule type" value="Genomic_DNA"/>
</dbReference>
<evidence type="ECO:0000313" key="2">
    <source>
        <dbReference type="Proteomes" id="UP000823773"/>
    </source>
</evidence>
<evidence type="ECO:0000313" key="1">
    <source>
        <dbReference type="EMBL" id="MBP1870392.1"/>
    </source>
</evidence>
<proteinExistence type="predicted"/>
<dbReference type="Proteomes" id="UP000823773">
    <property type="component" value="Unassembled WGS sequence"/>
</dbReference>
<protein>
    <submittedName>
        <fullName evidence="1">Uncharacterized protein</fullName>
    </submittedName>
</protein>
<name>A0ACC5SNJ9_ENSAD</name>
<accession>A0ACC5SNJ9</accession>